<feature type="transmembrane region" description="Helical" evidence="5">
    <location>
        <begin position="440"/>
        <end position="456"/>
    </location>
</feature>
<evidence type="ECO:0000256" key="3">
    <source>
        <dbReference type="ARBA" id="ARBA00022989"/>
    </source>
</evidence>
<dbReference type="Gene3D" id="4.10.410.20">
    <property type="match status" value="1"/>
</dbReference>
<dbReference type="EMBL" id="CALNXJ010000038">
    <property type="protein sequence ID" value="CAH3143785.1"/>
    <property type="molecule type" value="Genomic_DNA"/>
</dbReference>
<dbReference type="InterPro" id="IPR017981">
    <property type="entry name" value="GPCR_2-like_7TM"/>
</dbReference>
<dbReference type="Proteomes" id="UP001159428">
    <property type="component" value="Unassembled WGS sequence"/>
</dbReference>
<feature type="domain" description="G-protein coupled receptors family 2 profile 2" evidence="6">
    <location>
        <begin position="404"/>
        <end position="646"/>
    </location>
</feature>
<keyword evidence="8" id="KW-1185">Reference proteome</keyword>
<dbReference type="InterPro" id="IPR000832">
    <property type="entry name" value="GPCR_2_secretin-like"/>
</dbReference>
<feature type="transmembrane region" description="Helical" evidence="5">
    <location>
        <begin position="605"/>
        <end position="625"/>
    </location>
</feature>
<feature type="non-terminal residue" evidence="7">
    <location>
        <position position="646"/>
    </location>
</feature>
<dbReference type="GO" id="GO:0004930">
    <property type="term" value="F:G protein-coupled receptor activity"/>
    <property type="evidence" value="ECO:0007669"/>
    <property type="project" value="InterPro"/>
</dbReference>
<reference evidence="7 8" key="1">
    <citation type="submission" date="2022-05" db="EMBL/GenBank/DDBJ databases">
        <authorList>
            <consortium name="Genoscope - CEA"/>
            <person name="William W."/>
        </authorList>
    </citation>
    <scope>NUCLEOTIDE SEQUENCE [LARGE SCALE GENOMIC DNA]</scope>
</reference>
<proteinExistence type="predicted"/>
<dbReference type="AlphaFoldDB" id="A0AAU9XEM4"/>
<feature type="transmembrane region" description="Helical" evidence="5">
    <location>
        <begin position="462"/>
        <end position="484"/>
    </location>
</feature>
<evidence type="ECO:0000256" key="2">
    <source>
        <dbReference type="ARBA" id="ARBA00022692"/>
    </source>
</evidence>
<evidence type="ECO:0000256" key="4">
    <source>
        <dbReference type="ARBA" id="ARBA00023136"/>
    </source>
</evidence>
<keyword evidence="2 5" id="KW-0812">Transmembrane</keyword>
<feature type="transmembrane region" description="Helical" evidence="5">
    <location>
        <begin position="406"/>
        <end position="428"/>
    </location>
</feature>
<dbReference type="GO" id="GO:0007166">
    <property type="term" value="P:cell surface receptor signaling pathway"/>
    <property type="evidence" value="ECO:0007669"/>
    <property type="project" value="InterPro"/>
</dbReference>
<feature type="transmembrane region" description="Helical" evidence="5">
    <location>
        <begin position="519"/>
        <end position="539"/>
    </location>
</feature>
<organism evidence="7 8">
    <name type="scientific">Pocillopora meandrina</name>
    <dbReference type="NCBI Taxonomy" id="46732"/>
    <lineage>
        <taxon>Eukaryota</taxon>
        <taxon>Metazoa</taxon>
        <taxon>Cnidaria</taxon>
        <taxon>Anthozoa</taxon>
        <taxon>Hexacorallia</taxon>
        <taxon>Scleractinia</taxon>
        <taxon>Astrocoeniina</taxon>
        <taxon>Pocilloporidae</taxon>
        <taxon>Pocillopora</taxon>
    </lineage>
</organism>
<comment type="caution">
    <text evidence="7">The sequence shown here is derived from an EMBL/GenBank/DDBJ whole genome shotgun (WGS) entry which is preliminary data.</text>
</comment>
<sequence length="646" mass="72953">KEPQTLQAEEHELQIRNNKYCKVEASCNTNIHQSVPPVRRKSPDRWGECYCDELCEEIGDCCVDYDMWHTSDVRSQSKKLTYETCRRAPSDDRQLEIGYMMIAKCPPLWKGTETAHSCSSINYTADPLTAVPVQDIAHNITFANMYCAICHGKSKDLHLWSIKFTLLRNRHPRLDDIRSPPLGTFWKVIPFRAQSPRKCVVTPIKSHTEPNTKLKDLCRSYANAIFFKIGRVKSLFKNPHCALMAGYNLSSLEVSCGKKFLRNRFTLKLSEVLFTFSLHSKQSRTKSMSVQALQTDVNCSLSEYYDPFREKCMPLPTVPQTPRRNHTHSTANCQGPNFSQSEFQILRNGSVSLHLLQKIYPNGSYILVNQTVILCVNTSLINYTRSTGKPCGNEGKPELRSLTLLVLTYVGFSLSIIALLFLMITYFLFSELRTYPGQRVMHLSSAMIAMQSVYFVTDPDVVLSAVCVAMGALLHYLILTVFLWMSTIAYSTQRTFSNPNVSLSNPGAIARHRKTHIRYCIICWGVPLAIVGICVALQLTNTGNIRYATEEGCQLSLPARTYAVAFPVSGMIFLNIVSLIRTVVFIKQLGQGNVAASRQRNLPLIVLKLTAVMGISWILGFVMVFHPTPYIEYPFVIVNSFQGKII</sequence>
<gene>
    <name evidence="7" type="ORF">PMEA_00020768</name>
</gene>
<dbReference type="PANTHER" id="PTHR45902">
    <property type="entry name" value="LATROPHILIN RECEPTOR-LIKE PROTEIN A"/>
    <property type="match status" value="1"/>
</dbReference>
<dbReference type="GO" id="GO:0016020">
    <property type="term" value="C:membrane"/>
    <property type="evidence" value="ECO:0007669"/>
    <property type="project" value="UniProtKB-SubCell"/>
</dbReference>
<dbReference type="PRINTS" id="PR00249">
    <property type="entry name" value="GPCRSECRETIN"/>
</dbReference>
<evidence type="ECO:0000256" key="1">
    <source>
        <dbReference type="ARBA" id="ARBA00004141"/>
    </source>
</evidence>
<evidence type="ECO:0000259" key="6">
    <source>
        <dbReference type="PROSITE" id="PS50261"/>
    </source>
</evidence>
<feature type="transmembrane region" description="Helical" evidence="5">
    <location>
        <begin position="559"/>
        <end position="584"/>
    </location>
</feature>
<feature type="non-terminal residue" evidence="7">
    <location>
        <position position="1"/>
    </location>
</feature>
<dbReference type="CDD" id="cd13952">
    <property type="entry name" value="7tm_classB"/>
    <property type="match status" value="1"/>
</dbReference>
<evidence type="ECO:0000313" key="8">
    <source>
        <dbReference type="Proteomes" id="UP001159428"/>
    </source>
</evidence>
<dbReference type="Pfam" id="PF00002">
    <property type="entry name" value="7tm_2"/>
    <property type="match status" value="1"/>
</dbReference>
<accession>A0AAU9XEM4</accession>
<protein>
    <recommendedName>
        <fullName evidence="6">G-protein coupled receptors family 2 profile 2 domain-containing protein</fullName>
    </recommendedName>
</protein>
<dbReference type="InterPro" id="IPR053231">
    <property type="entry name" value="GPCR_LN-TM7"/>
</dbReference>
<comment type="subcellular location">
    <subcellularLocation>
        <location evidence="1">Membrane</location>
        <topology evidence="1">Multi-pass membrane protein</topology>
    </subcellularLocation>
</comment>
<keyword evidence="4 5" id="KW-0472">Membrane</keyword>
<evidence type="ECO:0000313" key="7">
    <source>
        <dbReference type="EMBL" id="CAH3143785.1"/>
    </source>
</evidence>
<dbReference type="Gene3D" id="1.20.1070.10">
    <property type="entry name" value="Rhodopsin 7-helix transmembrane proteins"/>
    <property type="match status" value="1"/>
</dbReference>
<dbReference type="PROSITE" id="PS50261">
    <property type="entry name" value="G_PROTEIN_RECEP_F2_4"/>
    <property type="match status" value="1"/>
</dbReference>
<evidence type="ECO:0000256" key="5">
    <source>
        <dbReference type="SAM" id="Phobius"/>
    </source>
</evidence>
<keyword evidence="3 5" id="KW-1133">Transmembrane helix</keyword>
<name>A0AAU9XEM4_9CNID</name>
<dbReference type="PANTHER" id="PTHR45902:SF1">
    <property type="entry name" value="LATROPHILIN RECEPTOR-LIKE PROTEIN A"/>
    <property type="match status" value="1"/>
</dbReference>